<proteinExistence type="predicted"/>
<organism evidence="1 2">
    <name type="scientific">Phytophthora oleae</name>
    <dbReference type="NCBI Taxonomy" id="2107226"/>
    <lineage>
        <taxon>Eukaryota</taxon>
        <taxon>Sar</taxon>
        <taxon>Stramenopiles</taxon>
        <taxon>Oomycota</taxon>
        <taxon>Peronosporomycetes</taxon>
        <taxon>Peronosporales</taxon>
        <taxon>Peronosporaceae</taxon>
        <taxon>Phytophthora</taxon>
    </lineage>
</organism>
<sequence length="175" mass="19424">MSSLTTAAAFDETMRDVFSLRDAIPVLDEYLMSNQIGEDYPGFLLSWDVDNLKVFVDVANTMNPGCAPSFLQTLPPKITTHSFSDGVVRLFKEQSGGWCGRVLLAPNDQSQFVRIVGRLADIQGDIFVQNVAQAAFKNDSRHLATTYNLITIRAQESVRNHLPRPLDGGCIYLAR</sequence>
<reference evidence="1 2" key="1">
    <citation type="submission" date="2024-09" db="EMBL/GenBank/DDBJ databases">
        <title>Genome sequencing and assembly of Phytophthora oleae, isolate VK10A, causative agent of rot of olive drupes.</title>
        <authorList>
            <person name="Conti Taguali S."/>
            <person name="Riolo M."/>
            <person name="La Spada F."/>
            <person name="Cacciola S.O."/>
            <person name="Dionisio G."/>
        </authorList>
    </citation>
    <scope>NUCLEOTIDE SEQUENCE [LARGE SCALE GENOMIC DNA]</scope>
    <source>
        <strain evidence="1 2">VK10A</strain>
    </source>
</reference>
<name>A0ABD3F4Y7_9STRA</name>
<dbReference type="Proteomes" id="UP001632037">
    <property type="component" value="Unassembled WGS sequence"/>
</dbReference>
<keyword evidence="2" id="KW-1185">Reference proteome</keyword>
<accession>A0ABD3F4Y7</accession>
<evidence type="ECO:0000313" key="2">
    <source>
        <dbReference type="Proteomes" id="UP001632037"/>
    </source>
</evidence>
<comment type="caution">
    <text evidence="1">The sequence shown here is derived from an EMBL/GenBank/DDBJ whole genome shotgun (WGS) entry which is preliminary data.</text>
</comment>
<protein>
    <submittedName>
        <fullName evidence="1">Uncharacterized protein</fullName>
    </submittedName>
</protein>
<dbReference type="AlphaFoldDB" id="A0ABD3F4Y7"/>
<dbReference type="EMBL" id="JBIMZQ010000036">
    <property type="protein sequence ID" value="KAL3661334.1"/>
    <property type="molecule type" value="Genomic_DNA"/>
</dbReference>
<evidence type="ECO:0000313" key="1">
    <source>
        <dbReference type="EMBL" id="KAL3661334.1"/>
    </source>
</evidence>
<gene>
    <name evidence="1" type="ORF">V7S43_013539</name>
</gene>